<dbReference type="EMBL" id="OX395133">
    <property type="protein sequence ID" value="CAI5781011.1"/>
    <property type="molecule type" value="Genomic_DNA"/>
</dbReference>
<dbReference type="AlphaFoldDB" id="A0AA35KML5"/>
<reference evidence="1" key="1">
    <citation type="submission" date="2022-12" db="EMBL/GenBank/DDBJ databases">
        <authorList>
            <person name="Alioto T."/>
            <person name="Alioto T."/>
            <person name="Gomez Garrido J."/>
        </authorList>
    </citation>
    <scope>NUCLEOTIDE SEQUENCE</scope>
</reference>
<protein>
    <submittedName>
        <fullName evidence="1">Uncharacterized protein</fullName>
    </submittedName>
</protein>
<name>A0AA35KML5_9SAUR</name>
<evidence type="ECO:0000313" key="1">
    <source>
        <dbReference type="EMBL" id="CAI5781011.1"/>
    </source>
</evidence>
<keyword evidence="2" id="KW-1185">Reference proteome</keyword>
<sequence>MTIAISSPSSNCQSSWWYKLALQYILTRGPNPPDRHLILLKRKRLAAAAAITAVSWGGKSLTHFTWFSLPLLISLSPETPRFSRMHFYPFPASFIHICSPALAVSLHPLAPCYLAIPHSAFVLAPIQLRHTHSQAHSRKALGLHANCIGCPET</sequence>
<accession>A0AA35KML5</accession>
<dbReference type="Proteomes" id="UP001178461">
    <property type="component" value="Chromosome 8"/>
</dbReference>
<gene>
    <name evidence="1" type="ORF">PODLI_1B003139</name>
</gene>
<evidence type="ECO:0000313" key="2">
    <source>
        <dbReference type="Proteomes" id="UP001178461"/>
    </source>
</evidence>
<proteinExistence type="predicted"/>
<organism evidence="1 2">
    <name type="scientific">Podarcis lilfordi</name>
    <name type="common">Lilford's wall lizard</name>
    <dbReference type="NCBI Taxonomy" id="74358"/>
    <lineage>
        <taxon>Eukaryota</taxon>
        <taxon>Metazoa</taxon>
        <taxon>Chordata</taxon>
        <taxon>Craniata</taxon>
        <taxon>Vertebrata</taxon>
        <taxon>Euteleostomi</taxon>
        <taxon>Lepidosauria</taxon>
        <taxon>Squamata</taxon>
        <taxon>Bifurcata</taxon>
        <taxon>Unidentata</taxon>
        <taxon>Episquamata</taxon>
        <taxon>Laterata</taxon>
        <taxon>Lacertibaenia</taxon>
        <taxon>Lacertidae</taxon>
        <taxon>Podarcis</taxon>
    </lineage>
</organism>